<dbReference type="GO" id="GO:0003824">
    <property type="term" value="F:catalytic activity"/>
    <property type="evidence" value="ECO:0007669"/>
    <property type="project" value="InterPro"/>
</dbReference>
<evidence type="ECO:0000256" key="6">
    <source>
        <dbReference type="ARBA" id="ARBA00023014"/>
    </source>
</evidence>
<dbReference type="NCBIfam" id="TIGR02351">
    <property type="entry name" value="thiH"/>
    <property type="match status" value="1"/>
</dbReference>
<dbReference type="EMBL" id="QFLI01000001">
    <property type="protein sequence ID" value="PXY02789.1"/>
    <property type="molecule type" value="Genomic_DNA"/>
</dbReference>
<dbReference type="AlphaFoldDB" id="A0A2V4A1Y7"/>
<dbReference type="GO" id="GO:0051539">
    <property type="term" value="F:4 iron, 4 sulfur cluster binding"/>
    <property type="evidence" value="ECO:0007669"/>
    <property type="project" value="UniProtKB-KW"/>
</dbReference>
<name>A0A2V4A1Y7_9BACT</name>
<comment type="cofactor">
    <cofactor evidence="1">
        <name>[4Fe-4S] cluster</name>
        <dbReference type="ChEBI" id="CHEBI:49883"/>
    </cofactor>
</comment>
<keyword evidence="3" id="KW-0949">S-adenosyl-L-methionine</keyword>
<dbReference type="PANTHER" id="PTHR43583">
    <property type="entry name" value="2-IMINOACETATE SYNTHASE"/>
    <property type="match status" value="1"/>
</dbReference>
<keyword evidence="2" id="KW-0004">4Fe-4S</keyword>
<proteinExistence type="predicted"/>
<evidence type="ECO:0000256" key="1">
    <source>
        <dbReference type="ARBA" id="ARBA00001966"/>
    </source>
</evidence>
<dbReference type="PANTHER" id="PTHR43583:SF1">
    <property type="entry name" value="2-IMINOACETATE SYNTHASE"/>
    <property type="match status" value="1"/>
</dbReference>
<dbReference type="InterPro" id="IPR010722">
    <property type="entry name" value="BATS_dom"/>
</dbReference>
<evidence type="ECO:0000313" key="9">
    <source>
        <dbReference type="Proteomes" id="UP000248079"/>
    </source>
</evidence>
<evidence type="ECO:0000256" key="4">
    <source>
        <dbReference type="ARBA" id="ARBA00022723"/>
    </source>
</evidence>
<evidence type="ECO:0000256" key="3">
    <source>
        <dbReference type="ARBA" id="ARBA00022691"/>
    </source>
</evidence>
<dbReference type="CDD" id="cd01335">
    <property type="entry name" value="Radical_SAM"/>
    <property type="match status" value="1"/>
</dbReference>
<dbReference type="Proteomes" id="UP000248079">
    <property type="component" value="Unassembled WGS sequence"/>
</dbReference>
<dbReference type="SMART" id="SM00876">
    <property type="entry name" value="BATS"/>
    <property type="match status" value="1"/>
</dbReference>
<protein>
    <submittedName>
        <fullName evidence="8">2-iminoacetate synthase ThiH</fullName>
    </submittedName>
</protein>
<dbReference type="RefSeq" id="WP_110358948.1">
    <property type="nucleotide sequence ID" value="NZ_QFLI01000001.1"/>
</dbReference>
<dbReference type="GO" id="GO:0009228">
    <property type="term" value="P:thiamine biosynthetic process"/>
    <property type="evidence" value="ECO:0007669"/>
    <property type="project" value="InterPro"/>
</dbReference>
<dbReference type="SUPFAM" id="SSF102114">
    <property type="entry name" value="Radical SAM enzymes"/>
    <property type="match status" value="1"/>
</dbReference>
<dbReference type="OrthoDB" id="9801120at2"/>
<evidence type="ECO:0000256" key="2">
    <source>
        <dbReference type="ARBA" id="ARBA00022485"/>
    </source>
</evidence>
<dbReference type="Gene3D" id="3.20.20.70">
    <property type="entry name" value="Aldolase class I"/>
    <property type="match status" value="1"/>
</dbReference>
<dbReference type="InterPro" id="IPR013785">
    <property type="entry name" value="Aldolase_TIM"/>
</dbReference>
<keyword evidence="4" id="KW-0479">Metal-binding</keyword>
<evidence type="ECO:0000256" key="5">
    <source>
        <dbReference type="ARBA" id="ARBA00023004"/>
    </source>
</evidence>
<evidence type="ECO:0000259" key="7">
    <source>
        <dbReference type="PROSITE" id="PS51918"/>
    </source>
</evidence>
<evidence type="ECO:0000313" key="8">
    <source>
        <dbReference type="EMBL" id="PXY02789.1"/>
    </source>
</evidence>
<accession>A0A2V4A1Y7</accession>
<organism evidence="8 9">
    <name type="scientific">Marinifilum breve</name>
    <dbReference type="NCBI Taxonomy" id="2184082"/>
    <lineage>
        <taxon>Bacteria</taxon>
        <taxon>Pseudomonadati</taxon>
        <taxon>Bacteroidota</taxon>
        <taxon>Bacteroidia</taxon>
        <taxon>Marinilabiliales</taxon>
        <taxon>Marinifilaceae</taxon>
    </lineage>
</organism>
<dbReference type="SFLD" id="SFLDG01060">
    <property type="entry name" value="BATS_domain_containing"/>
    <property type="match status" value="1"/>
</dbReference>
<dbReference type="InterPro" id="IPR007197">
    <property type="entry name" value="rSAM"/>
</dbReference>
<keyword evidence="5" id="KW-0408">Iron</keyword>
<dbReference type="PROSITE" id="PS51918">
    <property type="entry name" value="RADICAL_SAM"/>
    <property type="match status" value="1"/>
</dbReference>
<dbReference type="InterPro" id="IPR012726">
    <property type="entry name" value="ThiH"/>
</dbReference>
<dbReference type="GO" id="GO:0005506">
    <property type="term" value="F:iron ion binding"/>
    <property type="evidence" value="ECO:0007669"/>
    <property type="project" value="InterPro"/>
</dbReference>
<reference evidence="8 9" key="1">
    <citation type="submission" date="2018-05" db="EMBL/GenBank/DDBJ databases">
        <title>Marinifilum breve JC075T sp. nov., a marine bacterium isolated from Yongle Blue Hole in the South China Sea.</title>
        <authorList>
            <person name="Fu T."/>
        </authorList>
    </citation>
    <scope>NUCLEOTIDE SEQUENCE [LARGE SCALE GENOMIC DNA]</scope>
    <source>
        <strain evidence="8 9">JC075</strain>
    </source>
</reference>
<dbReference type="Pfam" id="PF04055">
    <property type="entry name" value="Radical_SAM"/>
    <property type="match status" value="1"/>
</dbReference>
<feature type="domain" description="Radical SAM core" evidence="7">
    <location>
        <begin position="70"/>
        <end position="297"/>
    </location>
</feature>
<dbReference type="SFLD" id="SFLDS00029">
    <property type="entry name" value="Radical_SAM"/>
    <property type="match status" value="1"/>
</dbReference>
<dbReference type="InterPro" id="IPR034428">
    <property type="entry name" value="ThiH/NoCL/HydG-like"/>
</dbReference>
<dbReference type="SFLD" id="SFLDG01081">
    <property type="entry name" value="cleavage_of_the_Ca-Cb_bond_in"/>
    <property type="match status" value="1"/>
</dbReference>
<keyword evidence="6" id="KW-0411">Iron-sulfur</keyword>
<comment type="caution">
    <text evidence="8">The sequence shown here is derived from an EMBL/GenBank/DDBJ whole genome shotgun (WGS) entry which is preliminary data.</text>
</comment>
<dbReference type="Pfam" id="PF06968">
    <property type="entry name" value="BATS"/>
    <property type="match status" value="1"/>
</dbReference>
<dbReference type="InterPro" id="IPR058240">
    <property type="entry name" value="rSAM_sf"/>
</dbReference>
<keyword evidence="9" id="KW-1185">Reference proteome</keyword>
<sequence length="370" mass="43075">MSFYNEIQKYNWDEVKNQIYSKTEADVKQALEKEKIDLNDFQALISPAASAFLETMAQKSMQLTQKRFGKCIQMYIPLYISNSCTNTCIYCGFNHKNKFDRKILNSEEIKQEAKEIKKLGFEHILLVSGEDQKNCGCDYIGEMMDSIKDQFSLISLEAQPMSTDEYEKLTHKGLNTVYIYQETYNESNYRKYHPSGKKSNYQYRLETPDRLGKAGVHKVGLGCLLGLEDWRVDTFFTALHLQYLERTYWKSKYSISFPRLRPHASGFQPNYETTQKDLVQLITAYRLFNHHVEISLSTRESEKFRDNMLQLGATSFSAGSKTNPGGYSNKEESLEQFSINDDRSPSEIAEMIQSKGYEVVWKDWDNFMQL</sequence>
<dbReference type="SFLD" id="SFLDF00301">
    <property type="entry name" value="2-iminoacetate_synthase_(ThiH)"/>
    <property type="match status" value="1"/>
</dbReference>
<gene>
    <name evidence="8" type="primary">thiH</name>
    <name evidence="8" type="ORF">DF185_01470</name>
</gene>